<dbReference type="AlphaFoldDB" id="A0AAD7SQ20"/>
<reference evidence="1" key="1">
    <citation type="journal article" date="2023" name="Science">
        <title>Genome structures resolve the early diversification of teleost fishes.</title>
        <authorList>
            <person name="Parey E."/>
            <person name="Louis A."/>
            <person name="Montfort J."/>
            <person name="Bouchez O."/>
            <person name="Roques C."/>
            <person name="Iampietro C."/>
            <person name="Lluch J."/>
            <person name="Castinel A."/>
            <person name="Donnadieu C."/>
            <person name="Desvignes T."/>
            <person name="Floi Bucao C."/>
            <person name="Jouanno E."/>
            <person name="Wen M."/>
            <person name="Mejri S."/>
            <person name="Dirks R."/>
            <person name="Jansen H."/>
            <person name="Henkel C."/>
            <person name="Chen W.J."/>
            <person name="Zahm M."/>
            <person name="Cabau C."/>
            <person name="Klopp C."/>
            <person name="Thompson A.W."/>
            <person name="Robinson-Rechavi M."/>
            <person name="Braasch I."/>
            <person name="Lecointre G."/>
            <person name="Bobe J."/>
            <person name="Postlethwait J.H."/>
            <person name="Berthelot C."/>
            <person name="Roest Crollius H."/>
            <person name="Guiguen Y."/>
        </authorList>
    </citation>
    <scope>NUCLEOTIDE SEQUENCE</scope>
    <source>
        <strain evidence="1">NC1722</strain>
    </source>
</reference>
<accession>A0AAD7SQ20</accession>
<dbReference type="Proteomes" id="UP001221898">
    <property type="component" value="Unassembled WGS sequence"/>
</dbReference>
<evidence type="ECO:0000313" key="2">
    <source>
        <dbReference type="Proteomes" id="UP001221898"/>
    </source>
</evidence>
<gene>
    <name evidence="1" type="ORF">AAFF_G00304340</name>
</gene>
<comment type="caution">
    <text evidence="1">The sequence shown here is derived from an EMBL/GenBank/DDBJ whole genome shotgun (WGS) entry which is preliminary data.</text>
</comment>
<protein>
    <submittedName>
        <fullName evidence="1">Uncharacterized protein</fullName>
    </submittedName>
</protein>
<sequence length="141" mass="15550">MGGDGRARSNTIAVVTVMATVTHSDQNNKTTRVTRPSGTARRPFLAVCGDVFPPRGGWAGVRVLPHYSCSEGRFITQAAGHVPRPCGSEQPGRSARVPRAVRLTARLKPHAAIWPPLHPRLPRSRDHTLHRYSDRYVRMSP</sequence>
<keyword evidence="2" id="KW-1185">Reference proteome</keyword>
<organism evidence="1 2">
    <name type="scientific">Aldrovandia affinis</name>
    <dbReference type="NCBI Taxonomy" id="143900"/>
    <lineage>
        <taxon>Eukaryota</taxon>
        <taxon>Metazoa</taxon>
        <taxon>Chordata</taxon>
        <taxon>Craniata</taxon>
        <taxon>Vertebrata</taxon>
        <taxon>Euteleostomi</taxon>
        <taxon>Actinopterygii</taxon>
        <taxon>Neopterygii</taxon>
        <taxon>Teleostei</taxon>
        <taxon>Notacanthiformes</taxon>
        <taxon>Halosauridae</taxon>
        <taxon>Aldrovandia</taxon>
    </lineage>
</organism>
<name>A0AAD7SQ20_9TELE</name>
<evidence type="ECO:0000313" key="1">
    <source>
        <dbReference type="EMBL" id="KAJ8406203.1"/>
    </source>
</evidence>
<dbReference type="EMBL" id="JAINUG010000044">
    <property type="protein sequence ID" value="KAJ8406203.1"/>
    <property type="molecule type" value="Genomic_DNA"/>
</dbReference>
<proteinExistence type="predicted"/>